<dbReference type="InterPro" id="IPR020846">
    <property type="entry name" value="MFS_dom"/>
</dbReference>
<feature type="compositionally biased region" description="Basic and acidic residues" evidence="7">
    <location>
        <begin position="48"/>
        <end position="58"/>
    </location>
</feature>
<feature type="transmembrane region" description="Helical" evidence="8">
    <location>
        <begin position="284"/>
        <end position="307"/>
    </location>
</feature>
<dbReference type="FunFam" id="1.20.1250.20:FF:000286">
    <property type="entry name" value="MFS efflux transporter"/>
    <property type="match status" value="1"/>
</dbReference>
<keyword evidence="3" id="KW-0813">Transport</keyword>
<evidence type="ECO:0000313" key="11">
    <source>
        <dbReference type="Proteomes" id="UP000054007"/>
    </source>
</evidence>
<evidence type="ECO:0000259" key="9">
    <source>
        <dbReference type="PROSITE" id="PS50850"/>
    </source>
</evidence>
<feature type="transmembrane region" description="Helical" evidence="8">
    <location>
        <begin position="221"/>
        <end position="241"/>
    </location>
</feature>
<dbReference type="OrthoDB" id="413079at2759"/>
<dbReference type="PANTHER" id="PTHR23514:SF3">
    <property type="entry name" value="BYPASS OF STOP CODON PROTEIN 6"/>
    <property type="match status" value="1"/>
</dbReference>
<dbReference type="InterPro" id="IPR051788">
    <property type="entry name" value="MFS_Transporter"/>
</dbReference>
<dbReference type="Pfam" id="PF07690">
    <property type="entry name" value="MFS_1"/>
    <property type="match status" value="1"/>
</dbReference>
<dbReference type="InterPro" id="IPR011701">
    <property type="entry name" value="MFS"/>
</dbReference>
<evidence type="ECO:0000256" key="8">
    <source>
        <dbReference type="SAM" id="Phobius"/>
    </source>
</evidence>
<evidence type="ECO:0000256" key="7">
    <source>
        <dbReference type="SAM" id="MobiDB-lite"/>
    </source>
</evidence>
<feature type="transmembrane region" description="Helical" evidence="8">
    <location>
        <begin position="154"/>
        <end position="172"/>
    </location>
</feature>
<evidence type="ECO:0000313" key="10">
    <source>
        <dbReference type="EMBL" id="KIY70470.1"/>
    </source>
</evidence>
<feature type="domain" description="Major facilitator superfamily (MFS) profile" evidence="9">
    <location>
        <begin position="69"/>
        <end position="461"/>
    </location>
</feature>
<reference evidence="10 11" key="1">
    <citation type="journal article" date="2015" name="Fungal Genet. Biol.">
        <title>Evolution of novel wood decay mechanisms in Agaricales revealed by the genome sequences of Fistulina hepatica and Cylindrobasidium torrendii.</title>
        <authorList>
            <person name="Floudas D."/>
            <person name="Held B.W."/>
            <person name="Riley R."/>
            <person name="Nagy L.G."/>
            <person name="Koehler G."/>
            <person name="Ransdell A.S."/>
            <person name="Younus H."/>
            <person name="Chow J."/>
            <person name="Chiniquy J."/>
            <person name="Lipzen A."/>
            <person name="Tritt A."/>
            <person name="Sun H."/>
            <person name="Haridas S."/>
            <person name="LaButti K."/>
            <person name="Ohm R.A."/>
            <person name="Kues U."/>
            <person name="Blanchette R.A."/>
            <person name="Grigoriev I.V."/>
            <person name="Minto R.E."/>
            <person name="Hibbett D.S."/>
        </authorList>
    </citation>
    <scope>NUCLEOTIDE SEQUENCE [LARGE SCALE GENOMIC DNA]</scope>
    <source>
        <strain evidence="10 11">FP15055 ss-10</strain>
    </source>
</reference>
<sequence>MAVTKSAIQNQGGPPEDVELQKLPSVQTADPNERAISMRHTTNATHGAQEERTNTTDEHHPDKLIARMHFSALCLTLFLEGWDDGTTGPLLPSIQEYYQIGFTLVSMLFISNCVGYVIGCGLNVWMSQKLGFGKTMVVSSMFQVIAYALDSPGLPFPVMVVAYAFSGFGAAIQDIQGNGFIGCLREHRTTKLSVANAFYGAGAFVAPLVSTKFTGTNKWSYFYLVSLGLAVLNTLVLALVFKGKPQEELLRNSGQATAEEQDQSRPASEANVYRAVLRNKSVHFMALFTLIYIGTTATLGGWIVTFINDERGGRNSGGYISSGFYGGITVGRLALIWVSRKIGEQRVVFLYLFLAIGLQITIWLVPSIIQNAVAISLVGVLLGPMFPITLSHATRILPPWLITGSVGWITGVGMTGSAALPFLTGLLASKYGIRSLQPLVVSMMCAMVGFWALVPRAPRRID</sequence>
<feature type="transmembrane region" description="Helical" evidence="8">
    <location>
        <begin position="371"/>
        <end position="388"/>
    </location>
</feature>
<dbReference type="GO" id="GO:0012505">
    <property type="term" value="C:endomembrane system"/>
    <property type="evidence" value="ECO:0007669"/>
    <property type="project" value="UniProtKB-SubCell"/>
</dbReference>
<feature type="transmembrane region" description="Helical" evidence="8">
    <location>
        <begin position="347"/>
        <end position="365"/>
    </location>
</feature>
<keyword evidence="4 8" id="KW-0812">Transmembrane</keyword>
<dbReference type="GO" id="GO:0022857">
    <property type="term" value="F:transmembrane transporter activity"/>
    <property type="evidence" value="ECO:0007669"/>
    <property type="project" value="InterPro"/>
</dbReference>
<evidence type="ECO:0000256" key="3">
    <source>
        <dbReference type="ARBA" id="ARBA00022448"/>
    </source>
</evidence>
<evidence type="ECO:0000256" key="4">
    <source>
        <dbReference type="ARBA" id="ARBA00022692"/>
    </source>
</evidence>
<accession>A0A0D7BJP6</accession>
<proteinExistence type="inferred from homology"/>
<dbReference type="PANTHER" id="PTHR23514">
    <property type="entry name" value="BYPASS OF STOP CODON PROTEIN 6"/>
    <property type="match status" value="1"/>
</dbReference>
<feature type="transmembrane region" description="Helical" evidence="8">
    <location>
        <begin position="400"/>
        <end position="423"/>
    </location>
</feature>
<comment type="subcellular location">
    <subcellularLocation>
        <location evidence="1">Endomembrane system</location>
        <topology evidence="1">Multi-pass membrane protein</topology>
    </subcellularLocation>
</comment>
<dbReference type="GO" id="GO:0016020">
    <property type="term" value="C:membrane"/>
    <property type="evidence" value="ECO:0007669"/>
    <property type="project" value="TreeGrafter"/>
</dbReference>
<dbReference type="EMBL" id="KN880467">
    <property type="protein sequence ID" value="KIY70470.1"/>
    <property type="molecule type" value="Genomic_DNA"/>
</dbReference>
<name>A0A0D7BJP6_9AGAR</name>
<feature type="transmembrane region" description="Helical" evidence="8">
    <location>
        <begin position="319"/>
        <end position="338"/>
    </location>
</feature>
<comment type="similarity">
    <text evidence="2">Belongs to the major facilitator superfamily.</text>
</comment>
<dbReference type="SUPFAM" id="SSF103473">
    <property type="entry name" value="MFS general substrate transporter"/>
    <property type="match status" value="1"/>
</dbReference>
<keyword evidence="5 8" id="KW-1133">Transmembrane helix</keyword>
<feature type="transmembrane region" description="Helical" evidence="8">
    <location>
        <begin position="435"/>
        <end position="454"/>
    </location>
</feature>
<feature type="transmembrane region" description="Helical" evidence="8">
    <location>
        <begin position="97"/>
        <end position="118"/>
    </location>
</feature>
<protein>
    <submittedName>
        <fullName evidence="10">MFS general substrate transporter</fullName>
    </submittedName>
</protein>
<keyword evidence="11" id="KW-1185">Reference proteome</keyword>
<feature type="region of interest" description="Disordered" evidence="7">
    <location>
        <begin position="1"/>
        <end position="58"/>
    </location>
</feature>
<dbReference type="Proteomes" id="UP000054007">
    <property type="component" value="Unassembled WGS sequence"/>
</dbReference>
<evidence type="ECO:0000256" key="1">
    <source>
        <dbReference type="ARBA" id="ARBA00004127"/>
    </source>
</evidence>
<evidence type="ECO:0000256" key="2">
    <source>
        <dbReference type="ARBA" id="ARBA00008335"/>
    </source>
</evidence>
<dbReference type="Gene3D" id="1.20.1250.20">
    <property type="entry name" value="MFS general substrate transporter like domains"/>
    <property type="match status" value="1"/>
</dbReference>
<gene>
    <name evidence="10" type="ORF">CYLTODRAFT_419702</name>
</gene>
<evidence type="ECO:0000256" key="6">
    <source>
        <dbReference type="ARBA" id="ARBA00023136"/>
    </source>
</evidence>
<keyword evidence="6 8" id="KW-0472">Membrane</keyword>
<organism evidence="10 11">
    <name type="scientific">Cylindrobasidium torrendii FP15055 ss-10</name>
    <dbReference type="NCBI Taxonomy" id="1314674"/>
    <lineage>
        <taxon>Eukaryota</taxon>
        <taxon>Fungi</taxon>
        <taxon>Dikarya</taxon>
        <taxon>Basidiomycota</taxon>
        <taxon>Agaricomycotina</taxon>
        <taxon>Agaricomycetes</taxon>
        <taxon>Agaricomycetidae</taxon>
        <taxon>Agaricales</taxon>
        <taxon>Marasmiineae</taxon>
        <taxon>Physalacriaceae</taxon>
        <taxon>Cylindrobasidium</taxon>
    </lineage>
</organism>
<dbReference type="AlphaFoldDB" id="A0A0D7BJP6"/>
<feature type="compositionally biased region" description="Polar residues" evidence="7">
    <location>
        <begin position="1"/>
        <end position="12"/>
    </location>
</feature>
<dbReference type="PROSITE" id="PS50850">
    <property type="entry name" value="MFS"/>
    <property type="match status" value="1"/>
</dbReference>
<evidence type="ECO:0000256" key="5">
    <source>
        <dbReference type="ARBA" id="ARBA00022989"/>
    </source>
</evidence>
<feature type="transmembrane region" description="Helical" evidence="8">
    <location>
        <begin position="192"/>
        <end position="209"/>
    </location>
</feature>
<dbReference type="InterPro" id="IPR036259">
    <property type="entry name" value="MFS_trans_sf"/>
</dbReference>